<proteinExistence type="predicted"/>
<evidence type="ECO:0000256" key="2">
    <source>
        <dbReference type="ARBA" id="ARBA00023315"/>
    </source>
</evidence>
<organism evidence="4 5">
    <name type="scientific">Roseomonas marmotae</name>
    <dbReference type="NCBI Taxonomy" id="2768161"/>
    <lineage>
        <taxon>Bacteria</taxon>
        <taxon>Pseudomonadati</taxon>
        <taxon>Pseudomonadota</taxon>
        <taxon>Alphaproteobacteria</taxon>
        <taxon>Acetobacterales</taxon>
        <taxon>Roseomonadaceae</taxon>
        <taxon>Roseomonas</taxon>
    </lineage>
</organism>
<dbReference type="InterPro" id="IPR050832">
    <property type="entry name" value="Bact_Acetyltransf"/>
</dbReference>
<accession>A0ABS3KC87</accession>
<dbReference type="CDD" id="cd04301">
    <property type="entry name" value="NAT_SF"/>
    <property type="match status" value="1"/>
</dbReference>
<dbReference type="SUPFAM" id="SSF55729">
    <property type="entry name" value="Acyl-CoA N-acyltransferases (Nat)"/>
    <property type="match status" value="1"/>
</dbReference>
<evidence type="ECO:0000313" key="4">
    <source>
        <dbReference type="EMBL" id="MBO1073956.1"/>
    </source>
</evidence>
<evidence type="ECO:0000256" key="1">
    <source>
        <dbReference type="ARBA" id="ARBA00022679"/>
    </source>
</evidence>
<gene>
    <name evidence="4" type="ORF">IAI60_04990</name>
</gene>
<dbReference type="Pfam" id="PF00583">
    <property type="entry name" value="Acetyltransf_1"/>
    <property type="match status" value="1"/>
</dbReference>
<dbReference type="PANTHER" id="PTHR43877:SF1">
    <property type="entry name" value="ACETYLTRANSFERASE"/>
    <property type="match status" value="1"/>
</dbReference>
<dbReference type="InterPro" id="IPR000182">
    <property type="entry name" value="GNAT_dom"/>
</dbReference>
<comment type="caution">
    <text evidence="4">The sequence shown here is derived from an EMBL/GenBank/DDBJ whole genome shotgun (WGS) entry which is preliminary data.</text>
</comment>
<evidence type="ECO:0000313" key="5">
    <source>
        <dbReference type="Proteomes" id="UP001518990"/>
    </source>
</evidence>
<dbReference type="Gene3D" id="3.40.630.30">
    <property type="match status" value="1"/>
</dbReference>
<keyword evidence="5" id="KW-1185">Reference proteome</keyword>
<feature type="domain" description="N-acetyltransferase" evidence="3">
    <location>
        <begin position="4"/>
        <end position="156"/>
    </location>
</feature>
<dbReference type="PROSITE" id="PS51186">
    <property type="entry name" value="GNAT"/>
    <property type="match status" value="1"/>
</dbReference>
<reference evidence="4 5" key="1">
    <citation type="submission" date="2020-09" db="EMBL/GenBank/DDBJ databases">
        <title>Roseomonas.</title>
        <authorList>
            <person name="Zhu W."/>
        </authorList>
    </citation>
    <scope>NUCLEOTIDE SEQUENCE [LARGE SCALE GENOMIC DNA]</scope>
    <source>
        <strain evidence="4 5">1311</strain>
    </source>
</reference>
<dbReference type="InterPro" id="IPR016181">
    <property type="entry name" value="Acyl_CoA_acyltransferase"/>
</dbReference>
<dbReference type="RefSeq" id="WP_207445553.1">
    <property type="nucleotide sequence ID" value="NZ_CP061091.1"/>
</dbReference>
<evidence type="ECO:0000259" key="3">
    <source>
        <dbReference type="PROSITE" id="PS51186"/>
    </source>
</evidence>
<keyword evidence="1" id="KW-0808">Transferase</keyword>
<dbReference type="PANTHER" id="PTHR43877">
    <property type="entry name" value="AMINOALKYLPHOSPHONATE N-ACETYLTRANSFERASE-RELATED-RELATED"/>
    <property type="match status" value="1"/>
</dbReference>
<dbReference type="Proteomes" id="UP001518990">
    <property type="component" value="Unassembled WGS sequence"/>
</dbReference>
<sequence length="174" mass="19236">MTAATIRILSAGDAGGFRRIRLEALELHPEAFGASYAENLPRDEAWFAAMLADSTVFAAEEDGRLVGTAAFSRLPGEKSRHKAVMWAVYVDQGHRGRHLGGRLVQAVIDHARHQVRVLQCAVSVENSAARDLYLRLGFTRYGTERRALCVDGRFLDEDLLDIMFDDGDIAKGHP</sequence>
<name>A0ABS3KC87_9PROT</name>
<keyword evidence="2" id="KW-0012">Acyltransferase</keyword>
<dbReference type="EMBL" id="JACTNF010000004">
    <property type="protein sequence ID" value="MBO1073956.1"/>
    <property type="molecule type" value="Genomic_DNA"/>
</dbReference>
<protein>
    <submittedName>
        <fullName evidence="4">GNAT family N-acetyltransferase</fullName>
    </submittedName>
</protein>